<dbReference type="UniPathway" id="UPA00109">
    <property type="reaction ID" value="UER00180"/>
</dbReference>
<sequence length="471" mass="52085">MPECLRLPGAEAERGTIVTTPTSARMEEACQDLVLSQAQIQEVFSSLLAQINLGLGRVTNQRATVKCFPTYVKELPNGHERGRFLALDLGGTNFRVLLIELDDGDFKMESRIFAVPHHIMTGSGKDLFDHIAECLSTFAHAQHIEHEVLPLGFTFSFPCSQHGLTEARLAQWTKGFSCSGVEGEDVVKLLEEAIQRRNDVQIKVCAVLNDTTGTLMSCAWKKHDTYVGLIIGTGTNACYVERLENVELWDGSWEEPKQVIVNTEWGAFGSKGELDHVLTEYDREIDQHSINPGRQVFEKMISGMYMGELVRLVLQRLTKKGLLFGGLGSEELAEKGSFYTKYVTEVESDAPGDYTNCRMVLEELGLDNATDEDCENVRYVCELTVLSSDVARAAFLVGTGLAVLLNKMNRPSVTVGVDGSVYRYHPHVHRLMCEQINQLINPGIQFELMLSEDGSGRGAALVAAVASRTNS</sequence>
<evidence type="ECO:0000256" key="7">
    <source>
        <dbReference type="ARBA" id="ARBA00022840"/>
    </source>
</evidence>
<evidence type="ECO:0000256" key="3">
    <source>
        <dbReference type="ARBA" id="ARBA00009225"/>
    </source>
</evidence>
<evidence type="ECO:0000259" key="16">
    <source>
        <dbReference type="Pfam" id="PF03727"/>
    </source>
</evidence>
<dbReference type="PROSITE" id="PS00378">
    <property type="entry name" value="HEXOKINASE_1"/>
    <property type="match status" value="1"/>
</dbReference>
<evidence type="ECO:0000313" key="17">
    <source>
        <dbReference type="EMBL" id="KAF0308035.1"/>
    </source>
</evidence>
<dbReference type="Proteomes" id="UP000440578">
    <property type="component" value="Unassembled WGS sequence"/>
</dbReference>
<protein>
    <recommendedName>
        <fullName evidence="14">Phosphotransferase</fullName>
        <ecNumber evidence="14">2.7.1.-</ecNumber>
    </recommendedName>
</protein>
<dbReference type="InterPro" id="IPR001312">
    <property type="entry name" value="Hexokinase"/>
</dbReference>
<dbReference type="GO" id="GO:0005524">
    <property type="term" value="F:ATP binding"/>
    <property type="evidence" value="ECO:0007669"/>
    <property type="project" value="UniProtKB-UniRule"/>
</dbReference>
<dbReference type="CDD" id="cd24019">
    <property type="entry name" value="ASKHA_NBD_HK_meta"/>
    <property type="match status" value="1"/>
</dbReference>
<comment type="pathway">
    <text evidence="2">Carbohydrate metabolism; hexose metabolism.</text>
</comment>
<feature type="domain" description="Hexokinase N-terminal" evidence="15">
    <location>
        <begin position="26"/>
        <end position="220"/>
    </location>
</feature>
<evidence type="ECO:0000259" key="15">
    <source>
        <dbReference type="Pfam" id="PF00349"/>
    </source>
</evidence>
<dbReference type="InterPro" id="IPR043129">
    <property type="entry name" value="ATPase_NBD"/>
</dbReference>
<dbReference type="GO" id="GO:0005536">
    <property type="term" value="F:D-glucose binding"/>
    <property type="evidence" value="ECO:0007669"/>
    <property type="project" value="InterPro"/>
</dbReference>
<proteinExistence type="inferred from homology"/>
<evidence type="ECO:0000256" key="6">
    <source>
        <dbReference type="ARBA" id="ARBA00022777"/>
    </source>
</evidence>
<dbReference type="GO" id="GO:0005829">
    <property type="term" value="C:cytosol"/>
    <property type="evidence" value="ECO:0007669"/>
    <property type="project" value="TreeGrafter"/>
</dbReference>
<accession>A0A6A4WME4</accession>
<dbReference type="GO" id="GO:0008865">
    <property type="term" value="F:fructokinase activity"/>
    <property type="evidence" value="ECO:0007669"/>
    <property type="project" value="TreeGrafter"/>
</dbReference>
<evidence type="ECO:0000256" key="9">
    <source>
        <dbReference type="ARBA" id="ARBA00044613"/>
    </source>
</evidence>
<dbReference type="InterPro" id="IPR022672">
    <property type="entry name" value="Hexokinase_N"/>
</dbReference>
<dbReference type="GO" id="GO:0006006">
    <property type="term" value="P:glucose metabolic process"/>
    <property type="evidence" value="ECO:0007669"/>
    <property type="project" value="TreeGrafter"/>
</dbReference>
<feature type="domain" description="Hexokinase C-terminal" evidence="16">
    <location>
        <begin position="227"/>
        <end position="465"/>
    </location>
</feature>
<keyword evidence="7 14" id="KW-0067">ATP-binding</keyword>
<dbReference type="Gene3D" id="3.30.420.40">
    <property type="match status" value="1"/>
</dbReference>
<dbReference type="Pfam" id="PF00349">
    <property type="entry name" value="Hexokinase_1"/>
    <property type="match status" value="1"/>
</dbReference>
<dbReference type="Pfam" id="PF03727">
    <property type="entry name" value="Hexokinase_2"/>
    <property type="match status" value="1"/>
</dbReference>
<keyword evidence="18" id="KW-1185">Reference proteome</keyword>
<dbReference type="OrthoDB" id="419537at2759"/>
<dbReference type="Gene3D" id="3.40.367.20">
    <property type="match status" value="1"/>
</dbReference>
<dbReference type="FunFam" id="3.40.367.20:FF:000005">
    <property type="entry name" value="Phosphotransferase"/>
    <property type="match status" value="1"/>
</dbReference>
<dbReference type="GO" id="GO:0006096">
    <property type="term" value="P:glycolytic process"/>
    <property type="evidence" value="ECO:0007669"/>
    <property type="project" value="UniProtKB-UniPathway"/>
</dbReference>
<comment type="caution">
    <text evidence="17">The sequence shown here is derived from an EMBL/GenBank/DDBJ whole genome shotgun (WGS) entry which is preliminary data.</text>
</comment>
<dbReference type="FunFam" id="3.30.420.40:FF:000095">
    <property type="entry name" value="Phosphotransferase"/>
    <property type="match status" value="1"/>
</dbReference>
<evidence type="ECO:0000256" key="4">
    <source>
        <dbReference type="ARBA" id="ARBA00022679"/>
    </source>
</evidence>
<evidence type="ECO:0000256" key="13">
    <source>
        <dbReference type="ARBA" id="ARBA00059457"/>
    </source>
</evidence>
<comment type="similarity">
    <text evidence="3 14">Belongs to the hexokinase family.</text>
</comment>
<dbReference type="PROSITE" id="PS51748">
    <property type="entry name" value="HEXOKINASE_2"/>
    <property type="match status" value="1"/>
</dbReference>
<evidence type="ECO:0000256" key="1">
    <source>
        <dbReference type="ARBA" id="ARBA00004888"/>
    </source>
</evidence>
<dbReference type="GO" id="GO:0001678">
    <property type="term" value="P:intracellular glucose homeostasis"/>
    <property type="evidence" value="ECO:0007669"/>
    <property type="project" value="InterPro"/>
</dbReference>
<dbReference type="UniPathway" id="UPA00242"/>
<gene>
    <name evidence="17" type="primary">Hex-t2_1</name>
    <name evidence="17" type="ORF">FJT64_020687</name>
</gene>
<evidence type="ECO:0000256" key="8">
    <source>
        <dbReference type="ARBA" id="ARBA00023152"/>
    </source>
</evidence>
<comment type="function">
    <text evidence="13">Catalyzes the phosphorylation of various hexoses to hexose 6-phosphate.</text>
</comment>
<dbReference type="AlphaFoldDB" id="A0A6A4WME4"/>
<comment type="catalytic activity">
    <reaction evidence="9">
        <text>a D-hexose + ATP = a D-hexose 6-phosphate + ADP + H(+)</text>
        <dbReference type="Rhea" id="RHEA:22740"/>
        <dbReference type="ChEBI" id="CHEBI:4194"/>
        <dbReference type="ChEBI" id="CHEBI:15378"/>
        <dbReference type="ChEBI" id="CHEBI:30616"/>
        <dbReference type="ChEBI" id="CHEBI:229467"/>
        <dbReference type="ChEBI" id="CHEBI:456216"/>
        <dbReference type="EC" id="2.7.1.1"/>
    </reaction>
    <physiologicalReaction direction="left-to-right" evidence="9">
        <dbReference type="Rhea" id="RHEA:22741"/>
    </physiologicalReaction>
</comment>
<comment type="catalytic activity">
    <reaction evidence="12">
        <text>D-mannose + ATP = D-mannose 6-phosphate + ADP + H(+)</text>
        <dbReference type="Rhea" id="RHEA:11028"/>
        <dbReference type="ChEBI" id="CHEBI:4208"/>
        <dbReference type="ChEBI" id="CHEBI:15378"/>
        <dbReference type="ChEBI" id="CHEBI:30616"/>
        <dbReference type="ChEBI" id="CHEBI:58735"/>
        <dbReference type="ChEBI" id="CHEBI:456216"/>
        <dbReference type="EC" id="2.7.1.1"/>
    </reaction>
    <physiologicalReaction direction="left-to-right" evidence="12">
        <dbReference type="Rhea" id="RHEA:11029"/>
    </physiologicalReaction>
</comment>
<comment type="catalytic activity">
    <reaction evidence="10">
        <text>D-fructose + ATP = D-fructose 6-phosphate + ADP + H(+)</text>
        <dbReference type="Rhea" id="RHEA:16125"/>
        <dbReference type="ChEBI" id="CHEBI:15378"/>
        <dbReference type="ChEBI" id="CHEBI:30616"/>
        <dbReference type="ChEBI" id="CHEBI:37721"/>
        <dbReference type="ChEBI" id="CHEBI:61527"/>
        <dbReference type="ChEBI" id="CHEBI:456216"/>
        <dbReference type="EC" id="2.7.1.1"/>
    </reaction>
    <physiologicalReaction direction="left-to-right" evidence="10">
        <dbReference type="Rhea" id="RHEA:16126"/>
    </physiologicalReaction>
</comment>
<evidence type="ECO:0000256" key="14">
    <source>
        <dbReference type="RuleBase" id="RU362007"/>
    </source>
</evidence>
<name>A0A6A4WME4_AMPAM</name>
<dbReference type="EC" id="2.7.1.-" evidence="14"/>
<dbReference type="PANTHER" id="PTHR19443:SF16">
    <property type="entry name" value="HEXOKINASE TYPE 1-RELATED"/>
    <property type="match status" value="1"/>
</dbReference>
<evidence type="ECO:0000256" key="5">
    <source>
        <dbReference type="ARBA" id="ARBA00022741"/>
    </source>
</evidence>
<keyword evidence="4 14" id="KW-0808">Transferase</keyword>
<evidence type="ECO:0000313" key="18">
    <source>
        <dbReference type="Proteomes" id="UP000440578"/>
    </source>
</evidence>
<keyword evidence="5 14" id="KW-0547">Nucleotide-binding</keyword>
<evidence type="ECO:0000256" key="12">
    <source>
        <dbReference type="ARBA" id="ARBA00050361"/>
    </source>
</evidence>
<dbReference type="InterPro" id="IPR022673">
    <property type="entry name" value="Hexokinase_C"/>
</dbReference>
<comment type="catalytic activity">
    <reaction evidence="11">
        <text>D-glucose + ATP = D-glucose 6-phosphate + ADP + H(+)</text>
        <dbReference type="Rhea" id="RHEA:17825"/>
        <dbReference type="ChEBI" id="CHEBI:4167"/>
        <dbReference type="ChEBI" id="CHEBI:15378"/>
        <dbReference type="ChEBI" id="CHEBI:30616"/>
        <dbReference type="ChEBI" id="CHEBI:61548"/>
        <dbReference type="ChEBI" id="CHEBI:456216"/>
        <dbReference type="EC" id="2.7.1.1"/>
    </reaction>
    <physiologicalReaction direction="left-to-right" evidence="11">
        <dbReference type="Rhea" id="RHEA:17826"/>
    </physiologicalReaction>
</comment>
<dbReference type="EMBL" id="VIIS01000516">
    <property type="protein sequence ID" value="KAF0308035.1"/>
    <property type="molecule type" value="Genomic_DNA"/>
</dbReference>
<dbReference type="GO" id="GO:0004340">
    <property type="term" value="F:glucokinase activity"/>
    <property type="evidence" value="ECO:0007669"/>
    <property type="project" value="TreeGrafter"/>
</dbReference>
<evidence type="ECO:0000256" key="11">
    <source>
        <dbReference type="ARBA" id="ARBA00048160"/>
    </source>
</evidence>
<dbReference type="SUPFAM" id="SSF53067">
    <property type="entry name" value="Actin-like ATPase domain"/>
    <property type="match status" value="2"/>
</dbReference>
<dbReference type="PRINTS" id="PR00475">
    <property type="entry name" value="HEXOKINASE"/>
</dbReference>
<evidence type="ECO:0000256" key="10">
    <source>
        <dbReference type="ARBA" id="ARBA00047905"/>
    </source>
</evidence>
<dbReference type="GO" id="GO:0005739">
    <property type="term" value="C:mitochondrion"/>
    <property type="evidence" value="ECO:0007669"/>
    <property type="project" value="TreeGrafter"/>
</dbReference>
<comment type="pathway">
    <text evidence="1">Carbohydrate degradation; glycolysis; D-glyceraldehyde 3-phosphate and glycerone phosphate from D-glucose: step 1/4.</text>
</comment>
<organism evidence="17 18">
    <name type="scientific">Amphibalanus amphitrite</name>
    <name type="common">Striped barnacle</name>
    <name type="synonym">Balanus amphitrite</name>
    <dbReference type="NCBI Taxonomy" id="1232801"/>
    <lineage>
        <taxon>Eukaryota</taxon>
        <taxon>Metazoa</taxon>
        <taxon>Ecdysozoa</taxon>
        <taxon>Arthropoda</taxon>
        <taxon>Crustacea</taxon>
        <taxon>Multicrustacea</taxon>
        <taxon>Cirripedia</taxon>
        <taxon>Thoracica</taxon>
        <taxon>Thoracicalcarea</taxon>
        <taxon>Balanomorpha</taxon>
        <taxon>Balanoidea</taxon>
        <taxon>Balanidae</taxon>
        <taxon>Amphibalaninae</taxon>
        <taxon>Amphibalanus</taxon>
    </lineage>
</organism>
<dbReference type="PANTHER" id="PTHR19443">
    <property type="entry name" value="HEXOKINASE"/>
    <property type="match status" value="1"/>
</dbReference>
<keyword evidence="8 14" id="KW-0324">Glycolysis</keyword>
<dbReference type="InterPro" id="IPR019807">
    <property type="entry name" value="Hexokinase_BS"/>
</dbReference>
<reference evidence="17 18" key="1">
    <citation type="submission" date="2019-07" db="EMBL/GenBank/DDBJ databases">
        <title>Draft genome assembly of a fouling barnacle, Amphibalanus amphitrite (Darwin, 1854): The first reference genome for Thecostraca.</title>
        <authorList>
            <person name="Kim W."/>
        </authorList>
    </citation>
    <scope>NUCLEOTIDE SEQUENCE [LARGE SCALE GENOMIC DNA]</scope>
    <source>
        <strain evidence="17">SNU_AA5</strain>
        <tissue evidence="17">Soma without cirri and trophi</tissue>
    </source>
</reference>
<keyword evidence="6 14" id="KW-0418">Kinase</keyword>
<evidence type="ECO:0000256" key="2">
    <source>
        <dbReference type="ARBA" id="ARBA00005028"/>
    </source>
</evidence>